<gene>
    <name evidence="2" type="ORF">Nepgr_028971</name>
</gene>
<dbReference type="InterPro" id="IPR050317">
    <property type="entry name" value="Plant_Fungal_Acyltransferase"/>
</dbReference>
<comment type="caution">
    <text evidence="2">The sequence shown here is derived from an EMBL/GenBank/DDBJ whole genome shotgun (WGS) entry which is preliminary data.</text>
</comment>
<evidence type="ECO:0000256" key="1">
    <source>
        <dbReference type="ARBA" id="ARBA00009861"/>
    </source>
</evidence>
<dbReference type="PANTHER" id="PTHR31642:SF266">
    <property type="entry name" value="HXXXD-TYPE ACYL-TRANSFERASE FAMILY PROTEIN"/>
    <property type="match status" value="1"/>
</dbReference>
<dbReference type="InterPro" id="IPR023213">
    <property type="entry name" value="CAT-like_dom_sf"/>
</dbReference>
<name>A0AAD3TDA8_NEPGR</name>
<evidence type="ECO:0000313" key="2">
    <source>
        <dbReference type="EMBL" id="GMH27128.1"/>
    </source>
</evidence>
<dbReference type="Gene3D" id="3.30.559.10">
    <property type="entry name" value="Chloramphenicol acetyltransferase-like domain"/>
    <property type="match status" value="1"/>
</dbReference>
<keyword evidence="3" id="KW-1185">Reference proteome</keyword>
<sequence length="153" mass="16876">MDADQNFTVDVKKKEVVAAAMPTVEFWLPLSNLDLLMPPLDASMFYCYKSHGVEEGRAEEEFFSSRVGILKEALAKALVPFYVLAGEIVCSAVGEPEVLCNNRGVEFTVAFADIKLCELNLHRPDESIGGKLVPERKQGVLSVQVIFLIVPDT</sequence>
<dbReference type="AlphaFoldDB" id="A0AAD3TDA8"/>
<evidence type="ECO:0000313" key="3">
    <source>
        <dbReference type="Proteomes" id="UP001279734"/>
    </source>
</evidence>
<reference evidence="2" key="1">
    <citation type="submission" date="2023-05" db="EMBL/GenBank/DDBJ databases">
        <title>Nepenthes gracilis genome sequencing.</title>
        <authorList>
            <person name="Fukushima K."/>
        </authorList>
    </citation>
    <scope>NUCLEOTIDE SEQUENCE</scope>
    <source>
        <strain evidence="2">SING2019-196</strain>
    </source>
</reference>
<accession>A0AAD3TDA8</accession>
<comment type="similarity">
    <text evidence="1">Belongs to the plant acyltransferase family.</text>
</comment>
<proteinExistence type="inferred from homology"/>
<organism evidence="2 3">
    <name type="scientific">Nepenthes gracilis</name>
    <name type="common">Slender pitcher plant</name>
    <dbReference type="NCBI Taxonomy" id="150966"/>
    <lineage>
        <taxon>Eukaryota</taxon>
        <taxon>Viridiplantae</taxon>
        <taxon>Streptophyta</taxon>
        <taxon>Embryophyta</taxon>
        <taxon>Tracheophyta</taxon>
        <taxon>Spermatophyta</taxon>
        <taxon>Magnoliopsida</taxon>
        <taxon>eudicotyledons</taxon>
        <taxon>Gunneridae</taxon>
        <taxon>Pentapetalae</taxon>
        <taxon>Caryophyllales</taxon>
        <taxon>Nepenthaceae</taxon>
        <taxon>Nepenthes</taxon>
    </lineage>
</organism>
<protein>
    <submittedName>
        <fullName evidence="2">Uncharacterized protein</fullName>
    </submittedName>
</protein>
<dbReference type="PANTHER" id="PTHR31642">
    <property type="entry name" value="TRICHOTHECENE 3-O-ACETYLTRANSFERASE"/>
    <property type="match status" value="1"/>
</dbReference>
<dbReference type="Pfam" id="PF02458">
    <property type="entry name" value="Transferase"/>
    <property type="match status" value="1"/>
</dbReference>
<dbReference type="Proteomes" id="UP001279734">
    <property type="component" value="Unassembled WGS sequence"/>
</dbReference>
<dbReference type="EMBL" id="BSYO01000032">
    <property type="protein sequence ID" value="GMH27128.1"/>
    <property type="molecule type" value="Genomic_DNA"/>
</dbReference>
<dbReference type="GO" id="GO:0016747">
    <property type="term" value="F:acyltransferase activity, transferring groups other than amino-acyl groups"/>
    <property type="evidence" value="ECO:0007669"/>
    <property type="project" value="TreeGrafter"/>
</dbReference>